<dbReference type="OrthoDB" id="3697798at2"/>
<gene>
    <name evidence="1" type="ORF">Back2_01780</name>
</gene>
<dbReference type="EMBL" id="AP019307">
    <property type="protein sequence ID" value="BBH15891.1"/>
    <property type="molecule type" value="Genomic_DNA"/>
</dbReference>
<name>A0A3G9IQI4_9ACTN</name>
<evidence type="ECO:0000313" key="1">
    <source>
        <dbReference type="EMBL" id="BBH15891.1"/>
    </source>
</evidence>
<dbReference type="KEGG" id="nbe:Back2_01780"/>
<accession>A0A3G9IQI4</accession>
<evidence type="ECO:0000313" key="2">
    <source>
        <dbReference type="Proteomes" id="UP000271573"/>
    </source>
</evidence>
<reference evidence="1 2" key="1">
    <citation type="submission" date="2018-11" db="EMBL/GenBank/DDBJ databases">
        <title>Complete genome sequence of Nocardioides baekrokdamisoli strain KCTC 39748.</title>
        <authorList>
            <person name="Kang S.W."/>
            <person name="Lee K.C."/>
            <person name="Kim K.K."/>
            <person name="Kim J.S."/>
            <person name="Kim D.S."/>
            <person name="Ko S.H."/>
            <person name="Yang S.H."/>
            <person name="Shin Y.K."/>
            <person name="Lee J.S."/>
        </authorList>
    </citation>
    <scope>NUCLEOTIDE SEQUENCE [LARGE SCALE GENOMIC DNA]</scope>
    <source>
        <strain evidence="1 2">KCTC 39748</strain>
    </source>
</reference>
<dbReference type="Proteomes" id="UP000271573">
    <property type="component" value="Chromosome"/>
</dbReference>
<protein>
    <submittedName>
        <fullName evidence="1">Uncharacterized protein</fullName>
    </submittedName>
</protein>
<organism evidence="1 2">
    <name type="scientific">Nocardioides baekrokdamisoli</name>
    <dbReference type="NCBI Taxonomy" id="1804624"/>
    <lineage>
        <taxon>Bacteria</taxon>
        <taxon>Bacillati</taxon>
        <taxon>Actinomycetota</taxon>
        <taxon>Actinomycetes</taxon>
        <taxon>Propionibacteriales</taxon>
        <taxon>Nocardioidaceae</taxon>
        <taxon>Nocardioides</taxon>
    </lineage>
</organism>
<keyword evidence="2" id="KW-1185">Reference proteome</keyword>
<dbReference type="RefSeq" id="WP_125565894.1">
    <property type="nucleotide sequence ID" value="NZ_AP019307.1"/>
</dbReference>
<dbReference type="AlphaFoldDB" id="A0A3G9IQI4"/>
<sequence length="120" mass="13580">MGILTAGNWPADARLDPFRDAAWELSRDGIVVGHIASEILRIRTFPALWVKREFMVFDVMWADGTRECQMEDYGPDWLTVAELERGVVEVDDGVLDARPLSGSDRDQIWAEYVAHNAHGH</sequence>
<proteinExistence type="predicted"/>